<evidence type="ECO:0000256" key="7">
    <source>
        <dbReference type="ARBA" id="ARBA00023239"/>
    </source>
</evidence>
<evidence type="ECO:0000256" key="6">
    <source>
        <dbReference type="ARBA" id="ARBA00022729"/>
    </source>
</evidence>
<dbReference type="EMBL" id="ML976069">
    <property type="protein sequence ID" value="KAF1940090.1"/>
    <property type="molecule type" value="Genomic_DNA"/>
</dbReference>
<feature type="signal peptide" evidence="10">
    <location>
        <begin position="1"/>
        <end position="30"/>
    </location>
</feature>
<dbReference type="Gene3D" id="2.60.120.260">
    <property type="entry name" value="Galactose-binding domain-like"/>
    <property type="match status" value="1"/>
</dbReference>
<dbReference type="Pfam" id="PF14683">
    <property type="entry name" value="CBM-like"/>
    <property type="match status" value="1"/>
</dbReference>
<name>A0A6A5SK97_9PLEO</name>
<keyword evidence="5" id="KW-0964">Secreted</keyword>
<dbReference type="InterPro" id="IPR029411">
    <property type="entry name" value="RG-lyase_III"/>
</dbReference>
<accession>A0A6A5SK97</accession>
<sequence length="580" mass="65303">MNTINLSLSTFLTITMSALKLLGLAALAVAAPLEERAKKPKSFLKEIGNSTWVLGNEIWNVTQNRQYANKLMYKGADRVGDAVGHYVSYNGAASDLNWTSAAIADSGQDWINVKFTAKEGDFHWVIYDDLPGAYQYFVNHALPTLGEFRTLWRLDNTSFPRGRTNVKDDVLPTLVEYLNATNVQDETWQKADGTFLTKYDWSAPIREQDYYGVYGDEVGSWYLNPGKDYYNGDHLKQELMVHRESKTGDAVQLNMIHGTHYQAVSRDDFAHGKVWGPWLWYLNDGSKDDASNRWKKEEAAWPYKWFENKPYQSRGKMQGKLLLSDGRPAAGAAVFLGDNNNSTIPTLDQGKDYYYTTYADENGKFDIHDIRAGTYALYAWGNGGKIGDVTTNFTQNDVFIREGKNTNLKELTWTVTEKKNRIFQIGDFDRKTDGFKLSGPTPFEQGRISKCPANLTYTLGTSKTDDWCFGQSAIGTWSINFSVKTAAAAAKLTVSLAGFSQGVSADIMLNNVKVGNITSASLLNSQDTYRGATRAGEWRLLEFPVTKEGIREGTNRLDVRVTRTTLWRGWLWDSILMEMV</sequence>
<dbReference type="Gene3D" id="2.60.40.1120">
    <property type="entry name" value="Carboxypeptidase-like, regulatory domain"/>
    <property type="match status" value="1"/>
</dbReference>
<dbReference type="Gene3D" id="2.70.98.10">
    <property type="match status" value="1"/>
</dbReference>
<evidence type="ECO:0000256" key="2">
    <source>
        <dbReference type="ARBA" id="ARBA00004613"/>
    </source>
</evidence>
<feature type="non-terminal residue" evidence="13">
    <location>
        <position position="580"/>
    </location>
</feature>
<evidence type="ECO:0000313" key="13">
    <source>
        <dbReference type="EMBL" id="KAF1940090.1"/>
    </source>
</evidence>
<evidence type="ECO:0000256" key="1">
    <source>
        <dbReference type="ARBA" id="ARBA00001324"/>
    </source>
</evidence>
<keyword evidence="6 10" id="KW-0732">Signal</keyword>
<evidence type="ECO:0000256" key="3">
    <source>
        <dbReference type="ARBA" id="ARBA00010418"/>
    </source>
</evidence>
<feature type="domain" description="Rhamnogalacturonan lyase" evidence="11">
    <location>
        <begin position="421"/>
        <end position="575"/>
    </location>
</feature>
<comment type="similarity">
    <text evidence="3">Belongs to the polysaccharide lyase 4 family.</text>
</comment>
<dbReference type="InterPro" id="IPR013784">
    <property type="entry name" value="Carb-bd-like_fold"/>
</dbReference>
<dbReference type="InterPro" id="IPR051850">
    <property type="entry name" value="Polysacch_Lyase_4"/>
</dbReference>
<keyword evidence="7 13" id="KW-0456">Lyase</keyword>
<keyword evidence="9" id="KW-0624">Polysaccharide degradation</keyword>
<dbReference type="PANTHER" id="PTHR32018">
    <property type="entry name" value="RHAMNOGALACTURONATE LYASE FAMILY PROTEIN"/>
    <property type="match status" value="1"/>
</dbReference>
<evidence type="ECO:0000313" key="14">
    <source>
        <dbReference type="Proteomes" id="UP000800038"/>
    </source>
</evidence>
<organism evidence="13 14">
    <name type="scientific">Clathrospora elynae</name>
    <dbReference type="NCBI Taxonomy" id="706981"/>
    <lineage>
        <taxon>Eukaryota</taxon>
        <taxon>Fungi</taxon>
        <taxon>Dikarya</taxon>
        <taxon>Ascomycota</taxon>
        <taxon>Pezizomycotina</taxon>
        <taxon>Dothideomycetes</taxon>
        <taxon>Pleosporomycetidae</taxon>
        <taxon>Pleosporales</taxon>
        <taxon>Diademaceae</taxon>
        <taxon>Clathrospora</taxon>
    </lineage>
</organism>
<dbReference type="AlphaFoldDB" id="A0A6A5SK97"/>
<comment type="catalytic activity">
    <reaction evidence="1">
        <text>Endotype eliminative cleavage of L-alpha-rhamnopyranosyl-(1-&gt;4)-alpha-D-galactopyranosyluronic acid bonds of rhamnogalacturonan I domains in ramified hairy regions of pectin leaving L-rhamnopyranose at the reducing end and 4-deoxy-4,5-unsaturated D-galactopyranosyluronic acid at the non-reducing end.</text>
        <dbReference type="EC" id="4.2.2.23"/>
    </reaction>
</comment>
<dbReference type="SUPFAM" id="SSF49785">
    <property type="entry name" value="Galactose-binding domain-like"/>
    <property type="match status" value="1"/>
</dbReference>
<dbReference type="InterPro" id="IPR029413">
    <property type="entry name" value="RG-lyase_II"/>
</dbReference>
<evidence type="ECO:0000256" key="8">
    <source>
        <dbReference type="ARBA" id="ARBA00023277"/>
    </source>
</evidence>
<dbReference type="EC" id="4.2.2.23" evidence="4"/>
<dbReference type="CDD" id="cd10316">
    <property type="entry name" value="RGL4_M"/>
    <property type="match status" value="1"/>
</dbReference>
<evidence type="ECO:0000256" key="4">
    <source>
        <dbReference type="ARBA" id="ARBA00012437"/>
    </source>
</evidence>
<evidence type="ECO:0000259" key="11">
    <source>
        <dbReference type="Pfam" id="PF14683"/>
    </source>
</evidence>
<feature type="domain" description="Rhamnogalacturonan lyase" evidence="12">
    <location>
        <begin position="326"/>
        <end position="408"/>
    </location>
</feature>
<dbReference type="CDD" id="cd10320">
    <property type="entry name" value="RGL4_N"/>
    <property type="match status" value="1"/>
</dbReference>
<dbReference type="InterPro" id="IPR014718">
    <property type="entry name" value="GH-type_carb-bd"/>
</dbReference>
<protein>
    <recommendedName>
        <fullName evidence="4">rhamnogalacturonan endolyase</fullName>
        <ecNumber evidence="4">4.2.2.23</ecNumber>
    </recommendedName>
</protein>
<dbReference type="InterPro" id="IPR008979">
    <property type="entry name" value="Galactose-bd-like_sf"/>
</dbReference>
<dbReference type="PANTHER" id="PTHR32018:SF1">
    <property type="entry name" value="RHAMNOGALACTURONAN ENDOLYASE"/>
    <property type="match status" value="1"/>
</dbReference>
<dbReference type="Pfam" id="PF14686">
    <property type="entry name" value="fn3_3"/>
    <property type="match status" value="1"/>
</dbReference>
<dbReference type="OrthoDB" id="1179585at2759"/>
<evidence type="ECO:0000259" key="12">
    <source>
        <dbReference type="Pfam" id="PF14686"/>
    </source>
</evidence>
<evidence type="ECO:0000256" key="9">
    <source>
        <dbReference type="ARBA" id="ARBA00023326"/>
    </source>
</evidence>
<evidence type="ECO:0000256" key="5">
    <source>
        <dbReference type="ARBA" id="ARBA00022525"/>
    </source>
</evidence>
<dbReference type="GO" id="GO:0102210">
    <property type="term" value="F:rhamnogalacturonan endolyase activity"/>
    <property type="evidence" value="ECO:0007669"/>
    <property type="project" value="UniProtKB-EC"/>
</dbReference>
<dbReference type="SUPFAM" id="SSF49452">
    <property type="entry name" value="Starch-binding domain-like"/>
    <property type="match status" value="1"/>
</dbReference>
<dbReference type="GO" id="GO:0005576">
    <property type="term" value="C:extracellular region"/>
    <property type="evidence" value="ECO:0007669"/>
    <property type="project" value="UniProtKB-SubCell"/>
</dbReference>
<comment type="subcellular location">
    <subcellularLocation>
        <location evidence="2">Secreted</location>
    </subcellularLocation>
</comment>
<dbReference type="GO" id="GO:0000272">
    <property type="term" value="P:polysaccharide catabolic process"/>
    <property type="evidence" value="ECO:0007669"/>
    <property type="project" value="UniProtKB-KW"/>
</dbReference>
<evidence type="ECO:0000256" key="10">
    <source>
        <dbReference type="SAM" id="SignalP"/>
    </source>
</evidence>
<feature type="chain" id="PRO_5025339947" description="rhamnogalacturonan endolyase" evidence="10">
    <location>
        <begin position="31"/>
        <end position="580"/>
    </location>
</feature>
<dbReference type="SUPFAM" id="SSF74650">
    <property type="entry name" value="Galactose mutarotase-like"/>
    <property type="match status" value="1"/>
</dbReference>
<reference evidence="13" key="1">
    <citation type="journal article" date="2020" name="Stud. Mycol.">
        <title>101 Dothideomycetes genomes: a test case for predicting lifestyles and emergence of pathogens.</title>
        <authorList>
            <person name="Haridas S."/>
            <person name="Albert R."/>
            <person name="Binder M."/>
            <person name="Bloem J."/>
            <person name="Labutti K."/>
            <person name="Salamov A."/>
            <person name="Andreopoulos B."/>
            <person name="Baker S."/>
            <person name="Barry K."/>
            <person name="Bills G."/>
            <person name="Bluhm B."/>
            <person name="Cannon C."/>
            <person name="Castanera R."/>
            <person name="Culley D."/>
            <person name="Daum C."/>
            <person name="Ezra D."/>
            <person name="Gonzalez J."/>
            <person name="Henrissat B."/>
            <person name="Kuo A."/>
            <person name="Liang C."/>
            <person name="Lipzen A."/>
            <person name="Lutzoni F."/>
            <person name="Magnuson J."/>
            <person name="Mondo S."/>
            <person name="Nolan M."/>
            <person name="Ohm R."/>
            <person name="Pangilinan J."/>
            <person name="Park H.-J."/>
            <person name="Ramirez L."/>
            <person name="Alfaro M."/>
            <person name="Sun H."/>
            <person name="Tritt A."/>
            <person name="Yoshinaga Y."/>
            <person name="Zwiers L.-H."/>
            <person name="Turgeon B."/>
            <person name="Goodwin S."/>
            <person name="Spatafora J."/>
            <person name="Crous P."/>
            <person name="Grigoriev I."/>
        </authorList>
    </citation>
    <scope>NUCLEOTIDE SEQUENCE</scope>
    <source>
        <strain evidence="13">CBS 161.51</strain>
    </source>
</reference>
<feature type="non-terminal residue" evidence="13">
    <location>
        <position position="1"/>
    </location>
</feature>
<dbReference type="InterPro" id="IPR011013">
    <property type="entry name" value="Gal_mutarotase_sf_dom"/>
</dbReference>
<dbReference type="Proteomes" id="UP000800038">
    <property type="component" value="Unassembled WGS sequence"/>
</dbReference>
<gene>
    <name evidence="13" type="ORF">EJ02DRAFT_380529</name>
</gene>
<keyword evidence="14" id="KW-1185">Reference proteome</keyword>
<dbReference type="GO" id="GO:0030246">
    <property type="term" value="F:carbohydrate binding"/>
    <property type="evidence" value="ECO:0007669"/>
    <property type="project" value="InterPro"/>
</dbReference>
<keyword evidence="8" id="KW-0119">Carbohydrate metabolism</keyword>
<proteinExistence type="inferred from homology"/>